<keyword evidence="3 11" id="KW-0227">DNA damage</keyword>
<dbReference type="SMART" id="SM00382">
    <property type="entry name" value="AAA"/>
    <property type="match status" value="1"/>
</dbReference>
<keyword evidence="5 11" id="KW-0347">Helicase</keyword>
<dbReference type="InterPro" id="IPR003593">
    <property type="entry name" value="AAA+_ATPase"/>
</dbReference>
<dbReference type="CDD" id="cd17933">
    <property type="entry name" value="DEXSc_RecD-like"/>
    <property type="match status" value="1"/>
</dbReference>
<evidence type="ECO:0000256" key="5">
    <source>
        <dbReference type="ARBA" id="ARBA00022806"/>
    </source>
</evidence>
<evidence type="ECO:0000256" key="2">
    <source>
        <dbReference type="ARBA" id="ARBA00022741"/>
    </source>
</evidence>
<evidence type="ECO:0000256" key="9">
    <source>
        <dbReference type="ARBA" id="ARBA00023204"/>
    </source>
</evidence>
<comment type="similarity">
    <text evidence="11">Belongs to the RecD family.</text>
</comment>
<dbReference type="GO" id="GO:0008854">
    <property type="term" value="F:exodeoxyribonuclease V activity"/>
    <property type="evidence" value="ECO:0007669"/>
    <property type="project" value="UniProtKB-EC"/>
</dbReference>
<comment type="miscellaneous">
    <text evidence="11">In the RecBCD complex, RecB has a slow 3'-5' helicase, an exonuclease activity and loads RecA onto ssDNA, RecD has a fast 5'-3' helicase activity, while RecC stimulates the ATPase and processivity of the RecB helicase and contributes to recognition of the Chi site.</text>
</comment>
<keyword evidence="6 11" id="KW-0269">Exonuclease</keyword>
<dbReference type="Proteomes" id="UP001221208">
    <property type="component" value="Unassembled WGS sequence"/>
</dbReference>
<dbReference type="Gene3D" id="1.10.10.1020">
    <property type="entry name" value="RecBCD complex, subunit RecD, N-terminal domain"/>
    <property type="match status" value="1"/>
</dbReference>
<keyword evidence="14" id="KW-1185">Reference proteome</keyword>
<evidence type="ECO:0000313" key="14">
    <source>
        <dbReference type="Proteomes" id="UP001221208"/>
    </source>
</evidence>
<dbReference type="PANTHER" id="PTHR43788">
    <property type="entry name" value="DNA2/NAM7 HELICASE FAMILY MEMBER"/>
    <property type="match status" value="1"/>
</dbReference>
<dbReference type="Pfam" id="PF21185">
    <property type="entry name" value="RecD_N"/>
    <property type="match status" value="1"/>
</dbReference>
<sequence length="651" mass="69446">MTIDARSAALLAHIDTLTEDGQLRRLSGAFARFIGAVGAAPAPLTLACVVLSELEGRGHSCLMLDELVNDPCLLLGWSDEQWRALAAAAGALPKSVAAWRALLAQADQVWSTGDLDFDQPLALEGARLYLRRYWRDEKLVAEAIGARARDNGRTPELAAVRRWLDTLFDQPTPDGGPDWQKIACAVALRGSVAIITGGPGTGKTYTVASLLTLLFAVSADPERLRIALAAPTGKAAARLKQSIDKALDSLAAKVDAELPELKELAKRMGAARTLHSLLGARPDTRAFQHNAGNPLDVDVLIVDEASMVHLEMMAALLDALPPNAMLVLLGDKDQLASVEAGAVLGDLCHDAQAGGYTAATLAYAQAASGEHIGAAYHGDAGPLAQQTVMLRHSHRFSGPIGALAQAVNAGMSKEALACLTGDSGAKVAWIEPAQQSDVLQLALAGRAGAEGGYRHYLKLVQGGGAGQEHEAWVREVLHSFESFRILCAVRDGEWGVGGLNTAIEQRLESAGLIRRAEWYVGRPVMVTRNDYGTGVFNGDIGLTLRDPARPASLRVYFLEGETVRSVLATRLRHVETAFAMTVHKSQGSEFRHTVLVLPKEGGAMLARELIYTGITRARDYFTLVSPTQTVLVDAIMRRTQRASGLRGLIGG</sequence>
<dbReference type="RefSeq" id="WP_273669058.1">
    <property type="nucleotide sequence ID" value="NZ_JAQQXR010000001.1"/>
</dbReference>
<organism evidence="13 14">
    <name type="scientific">Janthinobacterium fluminis</name>
    <dbReference type="NCBI Taxonomy" id="2987524"/>
    <lineage>
        <taxon>Bacteria</taxon>
        <taxon>Pseudomonadati</taxon>
        <taxon>Pseudomonadota</taxon>
        <taxon>Betaproteobacteria</taxon>
        <taxon>Burkholderiales</taxon>
        <taxon>Oxalobacteraceae</taxon>
        <taxon>Janthinobacterium</taxon>
    </lineage>
</organism>
<reference evidence="13 14" key="1">
    <citation type="submission" date="2022-10" db="EMBL/GenBank/DDBJ databases">
        <title>Janthinobacterium sp. hw3 Genome sequencing.</title>
        <authorList>
            <person name="Park S."/>
        </authorList>
    </citation>
    <scope>NUCLEOTIDE SEQUENCE [LARGE SCALE GENOMIC DNA]</scope>
    <source>
        <strain evidence="14">hw3</strain>
    </source>
</reference>
<evidence type="ECO:0000256" key="6">
    <source>
        <dbReference type="ARBA" id="ARBA00022839"/>
    </source>
</evidence>
<dbReference type="EC" id="5.6.2.3" evidence="11"/>
<dbReference type="Pfam" id="PF13538">
    <property type="entry name" value="UvrD_C_2"/>
    <property type="match status" value="1"/>
</dbReference>
<dbReference type="HAMAP" id="MF_01487">
    <property type="entry name" value="RecD"/>
    <property type="match status" value="1"/>
</dbReference>
<keyword evidence="7 11" id="KW-0067">ATP-binding</keyword>
<dbReference type="EMBL" id="JAQQXR010000001">
    <property type="protein sequence ID" value="MDC8756430.1"/>
    <property type="molecule type" value="Genomic_DNA"/>
</dbReference>
<keyword evidence="8 11" id="KW-0238">DNA-binding</keyword>
<evidence type="ECO:0000256" key="7">
    <source>
        <dbReference type="ARBA" id="ARBA00022840"/>
    </source>
</evidence>
<evidence type="ECO:0000256" key="1">
    <source>
        <dbReference type="ARBA" id="ARBA00022722"/>
    </source>
</evidence>
<dbReference type="InterPro" id="IPR027785">
    <property type="entry name" value="UvrD-like_helicase_C"/>
</dbReference>
<dbReference type="Gene3D" id="3.40.50.300">
    <property type="entry name" value="P-loop containing nucleotide triphosphate hydrolases"/>
    <property type="match status" value="3"/>
</dbReference>
<dbReference type="InterPro" id="IPR027417">
    <property type="entry name" value="P-loop_NTPase"/>
</dbReference>
<evidence type="ECO:0000256" key="8">
    <source>
        <dbReference type="ARBA" id="ARBA00023125"/>
    </source>
</evidence>
<keyword evidence="10 11" id="KW-0413">Isomerase</keyword>
<dbReference type="NCBIfam" id="TIGR01447">
    <property type="entry name" value="recD"/>
    <property type="match status" value="1"/>
</dbReference>
<keyword evidence="1 11" id="KW-0540">Nuclease</keyword>
<gene>
    <name evidence="11 13" type="primary">recD</name>
    <name evidence="13" type="ORF">OIK44_02375</name>
</gene>
<dbReference type="InterPro" id="IPR041851">
    <property type="entry name" value="RecD_N_sf"/>
</dbReference>
<comment type="subunit">
    <text evidence="11">Heterotrimer of RecB, RecC and RecD. All subunits contribute to DNA-binding.</text>
</comment>
<dbReference type="Pfam" id="PF13245">
    <property type="entry name" value="AAA_19"/>
    <property type="match status" value="1"/>
</dbReference>
<dbReference type="PANTHER" id="PTHR43788:SF6">
    <property type="entry name" value="DNA HELICASE B"/>
    <property type="match status" value="1"/>
</dbReference>
<accession>A0ABT5JW75</accession>
<name>A0ABT5JW75_9BURK</name>
<comment type="caution">
    <text evidence="13">The sequence shown here is derived from an EMBL/GenBank/DDBJ whole genome shotgun (WGS) entry which is preliminary data.</text>
</comment>
<dbReference type="InterPro" id="IPR049550">
    <property type="entry name" value="RecD_N"/>
</dbReference>
<feature type="domain" description="AAA+ ATPase" evidence="12">
    <location>
        <begin position="189"/>
        <end position="524"/>
    </location>
</feature>
<feature type="binding site" evidence="11">
    <location>
        <begin position="197"/>
        <end position="204"/>
    </location>
    <ligand>
        <name>ATP</name>
        <dbReference type="ChEBI" id="CHEBI:30616"/>
    </ligand>
</feature>
<proteinExistence type="inferred from homology"/>
<evidence type="ECO:0000256" key="4">
    <source>
        <dbReference type="ARBA" id="ARBA00022801"/>
    </source>
</evidence>
<comment type="function">
    <text evidence="11">A helicase/nuclease that prepares dsDNA breaks (DSB) for recombinational DNA repair. Binds to DSBs and unwinds DNA via a highly rapid and processive ATP-dependent bidirectional helicase activity. Unwinds dsDNA until it encounters a Chi (crossover hotspot instigator) sequence from the 3' direction. Cuts ssDNA a few nucleotides 3' to the Chi site. The properties and activities of the enzyme are changed at Chi. The Chi-altered holoenzyme produces a long 3'-ssDNA overhang and facilitates RecA-binding to the ssDNA for homologous DNA recombination and repair. Holoenzyme degrades any linearized DNA that is unable to undergo homologous recombination. In the holoenzyme this subunit has ssDNA-dependent ATPase and 5'-3' helicase activity. When added to pre-assembled RecBC greatly stimulates nuclease activity and augments holoenzyme processivity. Negatively regulates the RecA-loading ability of RecBCD.</text>
</comment>
<evidence type="ECO:0000259" key="12">
    <source>
        <dbReference type="SMART" id="SM00382"/>
    </source>
</evidence>
<evidence type="ECO:0000313" key="13">
    <source>
        <dbReference type="EMBL" id="MDC8756430.1"/>
    </source>
</evidence>
<keyword evidence="2 11" id="KW-0547">Nucleotide-binding</keyword>
<comment type="catalytic activity">
    <reaction evidence="11">
        <text>ATP + H2O = ADP + phosphate + H(+)</text>
        <dbReference type="Rhea" id="RHEA:13065"/>
        <dbReference type="ChEBI" id="CHEBI:15377"/>
        <dbReference type="ChEBI" id="CHEBI:15378"/>
        <dbReference type="ChEBI" id="CHEBI:30616"/>
        <dbReference type="ChEBI" id="CHEBI:43474"/>
        <dbReference type="ChEBI" id="CHEBI:456216"/>
        <dbReference type="EC" id="5.6.2.3"/>
    </reaction>
</comment>
<keyword evidence="4 11" id="KW-0378">Hydrolase</keyword>
<evidence type="ECO:0000256" key="10">
    <source>
        <dbReference type="ARBA" id="ARBA00023235"/>
    </source>
</evidence>
<evidence type="ECO:0000256" key="11">
    <source>
        <dbReference type="HAMAP-Rule" id="MF_01487"/>
    </source>
</evidence>
<protein>
    <recommendedName>
        <fullName evidence="11">RecBCD enzyme subunit RecD</fullName>
        <ecNumber evidence="11">5.6.2.3</ecNumber>
    </recommendedName>
    <alternativeName>
        <fullName evidence="11">DNA 5'-3' helicase subunit RecD</fullName>
    </alternativeName>
    <alternativeName>
        <fullName evidence="11">Exonuclease V subunit RecD</fullName>
        <shortName evidence="11">ExoV subunit RecD</shortName>
    </alternativeName>
    <alternativeName>
        <fullName evidence="11">Helicase/nuclease RecBCD subunit RecD</fullName>
    </alternativeName>
</protein>
<dbReference type="CDD" id="cd18809">
    <property type="entry name" value="SF1_C_RecD"/>
    <property type="match status" value="1"/>
</dbReference>
<dbReference type="SUPFAM" id="SSF52540">
    <property type="entry name" value="P-loop containing nucleoside triphosphate hydrolases"/>
    <property type="match status" value="2"/>
</dbReference>
<evidence type="ECO:0000256" key="3">
    <source>
        <dbReference type="ARBA" id="ARBA00022763"/>
    </source>
</evidence>
<keyword evidence="9 11" id="KW-0234">DNA repair</keyword>
<dbReference type="InterPro" id="IPR050534">
    <property type="entry name" value="Coronavir_polyprotein_1ab"/>
</dbReference>
<dbReference type="InterPro" id="IPR006344">
    <property type="entry name" value="RecD"/>
</dbReference>